<evidence type="ECO:0000256" key="1">
    <source>
        <dbReference type="ARBA" id="ARBA00004141"/>
    </source>
</evidence>
<dbReference type="AlphaFoldDB" id="A0A0L7QMN4"/>
<dbReference type="GO" id="GO:0022841">
    <property type="term" value="F:potassium ion leak channel activity"/>
    <property type="evidence" value="ECO:0007669"/>
    <property type="project" value="TreeGrafter"/>
</dbReference>
<dbReference type="InterPro" id="IPR003280">
    <property type="entry name" value="2pore_dom_K_chnl"/>
</dbReference>
<dbReference type="Gene3D" id="1.10.287.70">
    <property type="match status" value="1"/>
</dbReference>
<evidence type="ECO:0000256" key="5">
    <source>
        <dbReference type="SAM" id="Phobius"/>
    </source>
</evidence>
<evidence type="ECO:0000313" key="6">
    <source>
        <dbReference type="EMBL" id="KOC59882.1"/>
    </source>
</evidence>
<feature type="transmembrane region" description="Helical" evidence="5">
    <location>
        <begin position="97"/>
        <end position="121"/>
    </location>
</feature>
<dbReference type="SUPFAM" id="SSF81324">
    <property type="entry name" value="Voltage-gated potassium channels"/>
    <property type="match status" value="1"/>
</dbReference>
<protein>
    <recommendedName>
        <fullName evidence="8">TWiK family of potassium channels protein 18</fullName>
    </recommendedName>
</protein>
<dbReference type="GO" id="GO:0030322">
    <property type="term" value="P:stabilization of membrane potential"/>
    <property type="evidence" value="ECO:0007669"/>
    <property type="project" value="TreeGrafter"/>
</dbReference>
<evidence type="ECO:0000256" key="2">
    <source>
        <dbReference type="ARBA" id="ARBA00022692"/>
    </source>
</evidence>
<dbReference type="GO" id="GO:0005886">
    <property type="term" value="C:plasma membrane"/>
    <property type="evidence" value="ECO:0007669"/>
    <property type="project" value="TreeGrafter"/>
</dbReference>
<evidence type="ECO:0000256" key="4">
    <source>
        <dbReference type="ARBA" id="ARBA00023136"/>
    </source>
</evidence>
<proteinExistence type="predicted"/>
<dbReference type="Proteomes" id="UP000053825">
    <property type="component" value="Unassembled WGS sequence"/>
</dbReference>
<dbReference type="GO" id="GO:0015271">
    <property type="term" value="F:outward rectifier potassium channel activity"/>
    <property type="evidence" value="ECO:0007669"/>
    <property type="project" value="TreeGrafter"/>
</dbReference>
<name>A0A0L7QMN4_9HYME</name>
<dbReference type="PANTHER" id="PTHR11003">
    <property type="entry name" value="POTASSIUM CHANNEL, SUBFAMILY K"/>
    <property type="match status" value="1"/>
</dbReference>
<accession>A0A0L7QMN4</accession>
<keyword evidence="7" id="KW-1185">Reference proteome</keyword>
<evidence type="ECO:0000313" key="7">
    <source>
        <dbReference type="Proteomes" id="UP000053825"/>
    </source>
</evidence>
<sequence>MSSSPGSRKGPPRPKIQLPLPGQYYPQPGMGYVSTPYGQTPMPMTPVSGHPVYANRASEFVFTQFKGIKDFTKSGLSVGEKCAFWLYEKVSSWSKRWFTHIFLFVIVLLYSIGGAMIFVTIEGTHEDVVQSNIRKERNKTLTTIRELCDDQEYTSNSDLWNGRARNELMEYEEHLYEFYKRGLTDHGTKVWTFWNAVFYCGTIYTSIENSTIFQAEQSVACQISRLLIEKPQEFNRPVKHRAA</sequence>
<dbReference type="STRING" id="597456.A0A0L7QMN4"/>
<evidence type="ECO:0008006" key="8">
    <source>
        <dbReference type="Google" id="ProtNLM"/>
    </source>
</evidence>
<keyword evidence="2 5" id="KW-0812">Transmembrane</keyword>
<organism evidence="6 7">
    <name type="scientific">Habropoda laboriosa</name>
    <dbReference type="NCBI Taxonomy" id="597456"/>
    <lineage>
        <taxon>Eukaryota</taxon>
        <taxon>Metazoa</taxon>
        <taxon>Ecdysozoa</taxon>
        <taxon>Arthropoda</taxon>
        <taxon>Hexapoda</taxon>
        <taxon>Insecta</taxon>
        <taxon>Pterygota</taxon>
        <taxon>Neoptera</taxon>
        <taxon>Endopterygota</taxon>
        <taxon>Hymenoptera</taxon>
        <taxon>Apocrita</taxon>
        <taxon>Aculeata</taxon>
        <taxon>Apoidea</taxon>
        <taxon>Anthophila</taxon>
        <taxon>Apidae</taxon>
        <taxon>Habropoda</taxon>
    </lineage>
</organism>
<reference evidence="6 7" key="1">
    <citation type="submission" date="2015-07" db="EMBL/GenBank/DDBJ databases">
        <title>The genome of Habropoda laboriosa.</title>
        <authorList>
            <person name="Pan H."/>
            <person name="Kapheim K."/>
        </authorList>
    </citation>
    <scope>NUCLEOTIDE SEQUENCE [LARGE SCALE GENOMIC DNA]</scope>
    <source>
        <strain evidence="6">0110345459</strain>
    </source>
</reference>
<comment type="subcellular location">
    <subcellularLocation>
        <location evidence="1">Membrane</location>
        <topology evidence="1">Multi-pass membrane protein</topology>
    </subcellularLocation>
</comment>
<evidence type="ECO:0000256" key="3">
    <source>
        <dbReference type="ARBA" id="ARBA00022989"/>
    </source>
</evidence>
<gene>
    <name evidence="6" type="ORF">WH47_10581</name>
</gene>
<dbReference type="PANTHER" id="PTHR11003:SF335">
    <property type="entry name" value="POTASSIUM CHANNEL DOMAIN-CONTAINING PROTEIN"/>
    <property type="match status" value="1"/>
</dbReference>
<keyword evidence="4 5" id="KW-0472">Membrane</keyword>
<dbReference type="EMBL" id="KQ414885">
    <property type="protein sequence ID" value="KOC59882.1"/>
    <property type="molecule type" value="Genomic_DNA"/>
</dbReference>
<keyword evidence="3 5" id="KW-1133">Transmembrane helix</keyword>